<keyword evidence="3" id="KW-1134">Transmembrane beta strand</keyword>
<feature type="chain" id="PRO_5026846428" evidence="12">
    <location>
        <begin position="21"/>
        <end position="499"/>
    </location>
</feature>
<evidence type="ECO:0000256" key="2">
    <source>
        <dbReference type="ARBA" id="ARBA00022448"/>
    </source>
</evidence>
<dbReference type="GO" id="GO:0007155">
    <property type="term" value="P:cell adhesion"/>
    <property type="evidence" value="ECO:0007669"/>
    <property type="project" value="InterPro"/>
</dbReference>
<keyword evidence="5 12" id="KW-0732">Signal</keyword>
<name>A0A6M2BQ12_9GAMM</name>
<dbReference type="Pfam" id="PF13505">
    <property type="entry name" value="OMP_b-brl"/>
    <property type="match status" value="1"/>
</dbReference>
<dbReference type="InterPro" id="IPR027385">
    <property type="entry name" value="Beta-barrel_OMP"/>
</dbReference>
<evidence type="ECO:0000313" key="14">
    <source>
        <dbReference type="EMBL" id="NGY04179.1"/>
    </source>
</evidence>
<dbReference type="InterPro" id="IPR006665">
    <property type="entry name" value="OmpA-like"/>
</dbReference>
<evidence type="ECO:0000256" key="8">
    <source>
        <dbReference type="ARBA" id="ARBA00023136"/>
    </source>
</evidence>
<dbReference type="GO" id="GO:0006811">
    <property type="term" value="P:monoatomic ion transport"/>
    <property type="evidence" value="ECO:0007669"/>
    <property type="project" value="UniProtKB-KW"/>
</dbReference>
<evidence type="ECO:0000256" key="9">
    <source>
        <dbReference type="ARBA" id="ARBA00023237"/>
    </source>
</evidence>
<accession>A0A6M2BQ12</accession>
<dbReference type="GO" id="GO:0046930">
    <property type="term" value="C:pore complex"/>
    <property type="evidence" value="ECO:0007669"/>
    <property type="project" value="UniProtKB-KW"/>
</dbReference>
<feature type="region of interest" description="Disordered" evidence="11">
    <location>
        <begin position="297"/>
        <end position="316"/>
    </location>
</feature>
<dbReference type="PANTHER" id="PTHR30329:SF21">
    <property type="entry name" value="LIPOPROTEIN YIAD-RELATED"/>
    <property type="match status" value="1"/>
</dbReference>
<dbReference type="SUPFAM" id="SSF56925">
    <property type="entry name" value="OMPA-like"/>
    <property type="match status" value="1"/>
</dbReference>
<dbReference type="RefSeq" id="WP_166252902.1">
    <property type="nucleotide sequence ID" value="NZ_JAAMOW010000002.1"/>
</dbReference>
<evidence type="ECO:0000256" key="5">
    <source>
        <dbReference type="ARBA" id="ARBA00022729"/>
    </source>
</evidence>
<evidence type="ECO:0000256" key="6">
    <source>
        <dbReference type="ARBA" id="ARBA00023065"/>
    </source>
</evidence>
<dbReference type="InterPro" id="IPR006664">
    <property type="entry name" value="OMP_bac"/>
</dbReference>
<keyword evidence="15" id="KW-1185">Reference proteome</keyword>
<dbReference type="Pfam" id="PF02412">
    <property type="entry name" value="TSP_3"/>
    <property type="match status" value="6"/>
</dbReference>
<evidence type="ECO:0000256" key="10">
    <source>
        <dbReference type="PROSITE-ProRule" id="PRU00473"/>
    </source>
</evidence>
<evidence type="ECO:0000256" key="7">
    <source>
        <dbReference type="ARBA" id="ARBA00023114"/>
    </source>
</evidence>
<dbReference type="SUPFAM" id="SSF103647">
    <property type="entry name" value="TSP type-3 repeat"/>
    <property type="match status" value="2"/>
</dbReference>
<dbReference type="Proteomes" id="UP000472676">
    <property type="component" value="Unassembled WGS sequence"/>
</dbReference>
<evidence type="ECO:0000256" key="1">
    <source>
        <dbReference type="ARBA" id="ARBA00004571"/>
    </source>
</evidence>
<keyword evidence="8 10" id="KW-0472">Membrane</keyword>
<protein>
    <submittedName>
        <fullName evidence="14">OmpA family protein</fullName>
    </submittedName>
</protein>
<dbReference type="Pfam" id="PF00691">
    <property type="entry name" value="OmpA"/>
    <property type="match status" value="1"/>
</dbReference>
<dbReference type="PANTHER" id="PTHR30329">
    <property type="entry name" value="STATOR ELEMENT OF FLAGELLAR MOTOR COMPLEX"/>
    <property type="match status" value="1"/>
</dbReference>
<organism evidence="14 15">
    <name type="scientific">Solimonas terrae</name>
    <dbReference type="NCBI Taxonomy" id="1396819"/>
    <lineage>
        <taxon>Bacteria</taxon>
        <taxon>Pseudomonadati</taxon>
        <taxon>Pseudomonadota</taxon>
        <taxon>Gammaproteobacteria</taxon>
        <taxon>Nevskiales</taxon>
        <taxon>Nevskiaceae</taxon>
        <taxon>Solimonas</taxon>
    </lineage>
</organism>
<proteinExistence type="predicted"/>
<evidence type="ECO:0000259" key="13">
    <source>
        <dbReference type="PROSITE" id="PS51123"/>
    </source>
</evidence>
<dbReference type="AlphaFoldDB" id="A0A6M2BQ12"/>
<dbReference type="Gene3D" id="2.40.160.20">
    <property type="match status" value="1"/>
</dbReference>
<dbReference type="EMBL" id="JAAMOW010000002">
    <property type="protein sequence ID" value="NGY04179.1"/>
    <property type="molecule type" value="Genomic_DNA"/>
</dbReference>
<dbReference type="Gene3D" id="3.30.1330.60">
    <property type="entry name" value="OmpA-like domain"/>
    <property type="match status" value="1"/>
</dbReference>
<dbReference type="InterPro" id="IPR028974">
    <property type="entry name" value="TSP_type-3_rpt"/>
</dbReference>
<evidence type="ECO:0000313" key="15">
    <source>
        <dbReference type="Proteomes" id="UP000472676"/>
    </source>
</evidence>
<dbReference type="GO" id="GO:0005509">
    <property type="term" value="F:calcium ion binding"/>
    <property type="evidence" value="ECO:0007669"/>
    <property type="project" value="InterPro"/>
</dbReference>
<evidence type="ECO:0000256" key="12">
    <source>
        <dbReference type="SAM" id="SignalP"/>
    </source>
</evidence>
<keyword evidence="6" id="KW-0406">Ion transport</keyword>
<gene>
    <name evidence="14" type="ORF">G7Y85_05340</name>
</gene>
<keyword evidence="7" id="KW-0626">Porin</keyword>
<evidence type="ECO:0000256" key="3">
    <source>
        <dbReference type="ARBA" id="ARBA00022452"/>
    </source>
</evidence>
<dbReference type="CDD" id="cd07185">
    <property type="entry name" value="OmpA_C-like"/>
    <property type="match status" value="1"/>
</dbReference>
<dbReference type="InterPro" id="IPR050330">
    <property type="entry name" value="Bact_OuterMem_StrucFunc"/>
</dbReference>
<evidence type="ECO:0000256" key="11">
    <source>
        <dbReference type="SAM" id="MobiDB-lite"/>
    </source>
</evidence>
<feature type="domain" description="OmpA-like" evidence="13">
    <location>
        <begin position="384"/>
        <end position="499"/>
    </location>
</feature>
<feature type="signal peptide" evidence="12">
    <location>
        <begin position="1"/>
        <end position="20"/>
    </location>
</feature>
<dbReference type="InterPro" id="IPR036737">
    <property type="entry name" value="OmpA-like_sf"/>
</dbReference>
<dbReference type="GO" id="GO:0009279">
    <property type="term" value="C:cell outer membrane"/>
    <property type="evidence" value="ECO:0007669"/>
    <property type="project" value="UniProtKB-SubCell"/>
</dbReference>
<dbReference type="SUPFAM" id="SSF103088">
    <property type="entry name" value="OmpA-like"/>
    <property type="match status" value="1"/>
</dbReference>
<dbReference type="PRINTS" id="PR01021">
    <property type="entry name" value="OMPADOMAIN"/>
</dbReference>
<keyword evidence="4" id="KW-0812">Transmembrane</keyword>
<dbReference type="Gene3D" id="4.10.1080.10">
    <property type="entry name" value="TSP type-3 repeat"/>
    <property type="match status" value="1"/>
</dbReference>
<dbReference type="InterPro" id="IPR003367">
    <property type="entry name" value="Thrombospondin_3-like_rpt"/>
</dbReference>
<dbReference type="PROSITE" id="PS51123">
    <property type="entry name" value="OMPA_2"/>
    <property type="match status" value="1"/>
</dbReference>
<reference evidence="14 15" key="1">
    <citation type="journal article" date="2014" name="Int. J. Syst. Evol. Microbiol.">
        <title>Solimonas terrae sp. nov., isolated from soil.</title>
        <authorList>
            <person name="Kim S.J."/>
            <person name="Moon J.Y."/>
            <person name="Weon H.Y."/>
            <person name="Ahn J.H."/>
            <person name="Chen W.M."/>
            <person name="Kwon S.W."/>
        </authorList>
    </citation>
    <scope>NUCLEOTIDE SEQUENCE [LARGE SCALE GENOMIC DNA]</scope>
    <source>
        <strain evidence="14 15">KIS83-12</strain>
    </source>
</reference>
<evidence type="ECO:0000256" key="4">
    <source>
        <dbReference type="ARBA" id="ARBA00022692"/>
    </source>
</evidence>
<comment type="caution">
    <text evidence="14">The sequence shown here is derived from an EMBL/GenBank/DDBJ whole genome shotgun (WGS) entry which is preliminary data.</text>
</comment>
<dbReference type="GO" id="GO:0015288">
    <property type="term" value="F:porin activity"/>
    <property type="evidence" value="ECO:0007669"/>
    <property type="project" value="UniProtKB-KW"/>
</dbReference>
<sequence length="499" mass="53535">MRKYGWLIVASMLWVGNAFAQTDYDGRWYVSPSVGIVFSDKNDLDSGIAGSLAVGRSIAPYLGLEFEGGYSYLDVKDLSKQNDYKRAILGVSLMQYLAPEKWTVRPYLLGNVNGHYLKFLDTNTGGAGVGLGLGSFFNLSQNLDFRVEGRYNLDFVNGKGPVADSTFYLWTATAGLRWKFGADPNDDDGDGVPNSRDKCPGTPKGVTVYSDGCPTDLDGDGVPDYLDKCPNTPKGTQVGPDGCELDSDADGVPDVRDRCPNTPKGVQVDVNGCPLDSDGDGVPDYLDKCPNTPKGTKVNADGCSTNDSDGDGIPDDLDRCANTPKGVAVGPDGCPLDSDGDGIPDYLDECPHSPPGAKVLPNGCALVGDCRKPHPGEQVDANGCAVEQNFVLRGVKFEFDSDRLTPEAQRILDQVAVTLQAYPNVKVEVEGHTDNIGSEAYNLGLSERRAIAVKKYLTDHSVAAGRMTPVGYGETRPIDTNDTDAGRENNRRVELHVVQ</sequence>
<dbReference type="InterPro" id="IPR011250">
    <property type="entry name" value="OMP/PagP_B-barrel"/>
</dbReference>
<dbReference type="InterPro" id="IPR006690">
    <property type="entry name" value="OMPA-like_CS"/>
</dbReference>
<comment type="subcellular location">
    <subcellularLocation>
        <location evidence="1">Cell outer membrane</location>
        <topology evidence="1">Multi-pass membrane protein</topology>
    </subcellularLocation>
</comment>
<keyword evidence="9" id="KW-0998">Cell outer membrane</keyword>
<dbReference type="PROSITE" id="PS01068">
    <property type="entry name" value="OMPA_1"/>
    <property type="match status" value="1"/>
</dbReference>
<keyword evidence="2" id="KW-0813">Transport</keyword>